<accession>A0A8H8XE49</accession>
<sequence length="51" mass="5906">MNEIEKILTKEVLSAQDKAILENELLAILDRIDGYWKNIFDNASRDKKEVA</sequence>
<organism evidence="1 2">
    <name type="scientific">Bathymodiolus thermophilus thioautotrophic gill symbiont</name>
    <dbReference type="NCBI Taxonomy" id="2360"/>
    <lineage>
        <taxon>Bacteria</taxon>
        <taxon>Pseudomonadati</taxon>
        <taxon>Pseudomonadota</taxon>
        <taxon>Gammaproteobacteria</taxon>
        <taxon>sulfur-oxidizing symbionts</taxon>
    </lineage>
</organism>
<reference evidence="1 2" key="1">
    <citation type="submission" date="2020-05" db="EMBL/GenBank/DDBJ databases">
        <authorList>
            <person name="Petersen J."/>
            <person name="Sayavedra L."/>
        </authorList>
    </citation>
    <scope>NUCLEOTIDE SEQUENCE [LARGE SCALE GENOMIC DNA]</scope>
    <source>
        <strain evidence="1">B thermophilus SOXS</strain>
    </source>
</reference>
<dbReference type="RefSeq" id="WP_180334697.1">
    <property type="nucleotide sequence ID" value="NZ_CAESAQ020000078.1"/>
</dbReference>
<dbReference type="AlphaFoldDB" id="A0A8H8XE49"/>
<dbReference type="EMBL" id="CAESAQ020000078">
    <property type="protein sequence ID" value="CAB5503600.1"/>
    <property type="molecule type" value="Genomic_DNA"/>
</dbReference>
<comment type="caution">
    <text evidence="1">The sequence shown here is derived from an EMBL/GenBank/DDBJ whole genome shotgun (WGS) entry which is preliminary data.</text>
</comment>
<evidence type="ECO:0000313" key="1">
    <source>
        <dbReference type="EMBL" id="CAB5503600.1"/>
    </source>
</evidence>
<protein>
    <submittedName>
        <fullName evidence="1">Uncharacterized protein</fullName>
    </submittedName>
</protein>
<evidence type="ECO:0000313" key="2">
    <source>
        <dbReference type="Proteomes" id="UP000643672"/>
    </source>
</evidence>
<keyword evidence="2" id="KW-1185">Reference proteome</keyword>
<gene>
    <name evidence="1" type="ORF">THERMOS_1802</name>
</gene>
<dbReference type="Proteomes" id="UP000643672">
    <property type="component" value="Unassembled WGS sequence"/>
</dbReference>
<name>A0A8H8XE49_9GAMM</name>
<proteinExistence type="predicted"/>